<dbReference type="InterPro" id="IPR001680">
    <property type="entry name" value="WD40_rpt"/>
</dbReference>
<proteinExistence type="predicted"/>
<dbReference type="PROSITE" id="PS50082">
    <property type="entry name" value="WD_REPEATS_2"/>
    <property type="match status" value="4"/>
</dbReference>
<dbReference type="SUPFAM" id="SSF50978">
    <property type="entry name" value="WD40 repeat-like"/>
    <property type="match status" value="1"/>
</dbReference>
<feature type="repeat" description="WD" evidence="3">
    <location>
        <begin position="54"/>
        <end position="88"/>
    </location>
</feature>
<gene>
    <name evidence="4" type="ORF">ENQ76_05375</name>
</gene>
<dbReference type="SMART" id="SM00320">
    <property type="entry name" value="WD40"/>
    <property type="match status" value="6"/>
</dbReference>
<dbReference type="InterPro" id="IPR015943">
    <property type="entry name" value="WD40/YVTN_repeat-like_dom_sf"/>
</dbReference>
<dbReference type="CDD" id="cd00200">
    <property type="entry name" value="WD40"/>
    <property type="match status" value="1"/>
</dbReference>
<name>A0A7C2JXG9_9PLAN</name>
<protein>
    <submittedName>
        <fullName evidence="4">WD40 repeat domain-containing protein</fullName>
    </submittedName>
</protein>
<evidence type="ECO:0000256" key="2">
    <source>
        <dbReference type="ARBA" id="ARBA00022737"/>
    </source>
</evidence>
<keyword evidence="2" id="KW-0677">Repeat</keyword>
<keyword evidence="1 3" id="KW-0853">WD repeat</keyword>
<dbReference type="Gene3D" id="2.130.10.10">
    <property type="entry name" value="YVTN repeat-like/Quinoprotein amine dehydrogenase"/>
    <property type="match status" value="3"/>
</dbReference>
<evidence type="ECO:0000256" key="3">
    <source>
        <dbReference type="PROSITE-ProRule" id="PRU00221"/>
    </source>
</evidence>
<feature type="repeat" description="WD" evidence="3">
    <location>
        <begin position="140"/>
        <end position="181"/>
    </location>
</feature>
<comment type="caution">
    <text evidence="4">The sequence shown here is derived from an EMBL/GenBank/DDBJ whole genome shotgun (WGS) entry which is preliminary data.</text>
</comment>
<organism evidence="4">
    <name type="scientific">Schlesneria paludicola</name>
    <dbReference type="NCBI Taxonomy" id="360056"/>
    <lineage>
        <taxon>Bacteria</taxon>
        <taxon>Pseudomonadati</taxon>
        <taxon>Planctomycetota</taxon>
        <taxon>Planctomycetia</taxon>
        <taxon>Planctomycetales</taxon>
        <taxon>Planctomycetaceae</taxon>
        <taxon>Schlesneria</taxon>
    </lineage>
</organism>
<dbReference type="Pfam" id="PF00400">
    <property type="entry name" value="WD40"/>
    <property type="match status" value="5"/>
</dbReference>
<dbReference type="AlphaFoldDB" id="A0A7C2JXG9"/>
<feature type="repeat" description="WD" evidence="3">
    <location>
        <begin position="13"/>
        <end position="54"/>
    </location>
</feature>
<reference evidence="4" key="1">
    <citation type="journal article" date="2020" name="mSystems">
        <title>Genome- and Community-Level Interaction Insights into Carbon Utilization and Element Cycling Functions of Hydrothermarchaeota in Hydrothermal Sediment.</title>
        <authorList>
            <person name="Zhou Z."/>
            <person name="Liu Y."/>
            <person name="Xu W."/>
            <person name="Pan J."/>
            <person name="Luo Z.H."/>
            <person name="Li M."/>
        </authorList>
    </citation>
    <scope>NUCLEOTIDE SEQUENCE [LARGE SCALE GENOMIC DNA]</scope>
    <source>
        <strain evidence="4">SpSt-339</strain>
    </source>
</reference>
<dbReference type="PANTHER" id="PTHR19848">
    <property type="entry name" value="WD40 REPEAT PROTEIN"/>
    <property type="match status" value="1"/>
</dbReference>
<feature type="repeat" description="WD" evidence="3">
    <location>
        <begin position="98"/>
        <end position="139"/>
    </location>
</feature>
<dbReference type="InterPro" id="IPR036322">
    <property type="entry name" value="WD40_repeat_dom_sf"/>
</dbReference>
<dbReference type="PROSITE" id="PS50294">
    <property type="entry name" value="WD_REPEATS_REGION"/>
    <property type="match status" value="3"/>
</dbReference>
<dbReference type="EMBL" id="DSOK01000157">
    <property type="protein sequence ID" value="HEN14886.1"/>
    <property type="molecule type" value="Genomic_DNA"/>
</dbReference>
<evidence type="ECO:0000256" key="1">
    <source>
        <dbReference type="ARBA" id="ARBA00022574"/>
    </source>
</evidence>
<evidence type="ECO:0000313" key="4">
    <source>
        <dbReference type="EMBL" id="HEN14886.1"/>
    </source>
</evidence>
<dbReference type="PANTHER" id="PTHR19848:SF8">
    <property type="entry name" value="F-BOX AND WD REPEAT DOMAIN CONTAINING 7"/>
    <property type="match status" value="1"/>
</dbReference>
<accession>A0A7C2JXG9</accession>
<sequence length="329" mass="35776">MPINPTDAHVAVQWQHDSPLIACRFDPQGRYVFTSAEDNSVQRWKLADGQKTVLKAHDSWVFSLAVAKDGSQVISGGGDGRLVWWPVEGEAPAPIRTVEAHAGWIRSLAISPDGQFLASAGNDRLVKLWSLADGALVRQFTGHDSHVYSVEFHPSGTWVLSGDLKGTIQQWDVATGAVVRSFDAKALWSYNGGQMVDFGGVRSLAVSADGRYLAAGGLNNASNPLGAVHDPIALLFEWESQKLLQTHVAEGAKGSYWRLVFHPEGWLIGVNGGSSGGHVSFWKPDNAKEAHRFGLPNIARDLDLHADHLQLATSHHDRHVRITKLTPKG</sequence>